<accession>A0ABQ0ABX9</accession>
<comment type="caution">
    <text evidence="1">The sequence shown here is derived from an EMBL/GenBank/DDBJ whole genome shotgun (WGS) entry which is preliminary data.</text>
</comment>
<dbReference type="EMBL" id="BAABWN010000010">
    <property type="protein sequence ID" value="GAA6169159.1"/>
    <property type="molecule type" value="Genomic_DNA"/>
</dbReference>
<sequence>MNQGNKGVLIVSSSKFHRANMLKIPVRVIGQIDEGIVCVSDGRKKIDRDDSAYSEGGALRKT</sequence>
<dbReference type="Proteomes" id="UP001465153">
    <property type="component" value="Unassembled WGS sequence"/>
</dbReference>
<keyword evidence="2" id="KW-1185">Reference proteome</keyword>
<evidence type="ECO:0000313" key="2">
    <source>
        <dbReference type="Proteomes" id="UP001465153"/>
    </source>
</evidence>
<evidence type="ECO:0000313" key="1">
    <source>
        <dbReference type="EMBL" id="GAA6169159.1"/>
    </source>
</evidence>
<name>A0ABQ0ABX9_9GAMM</name>
<reference evidence="1 2" key="1">
    <citation type="submission" date="2024-04" db="EMBL/GenBank/DDBJ databases">
        <title>Draft genome sequence of Sessilibacter corallicola NBRC 116591.</title>
        <authorList>
            <person name="Miyakawa T."/>
            <person name="Kusuya Y."/>
            <person name="Miura T."/>
        </authorList>
    </citation>
    <scope>NUCLEOTIDE SEQUENCE [LARGE SCALE GENOMIC DNA]</scope>
    <source>
        <strain evidence="1 2">KU-00831-HH</strain>
    </source>
</reference>
<gene>
    <name evidence="1" type="ORF">NBRC116591_29700</name>
</gene>
<proteinExistence type="predicted"/>
<organism evidence="1 2">
    <name type="scientific">Sessilibacter corallicola</name>
    <dbReference type="NCBI Taxonomy" id="2904075"/>
    <lineage>
        <taxon>Bacteria</taxon>
        <taxon>Pseudomonadati</taxon>
        <taxon>Pseudomonadota</taxon>
        <taxon>Gammaproteobacteria</taxon>
        <taxon>Cellvibrionales</taxon>
        <taxon>Cellvibrionaceae</taxon>
        <taxon>Sessilibacter</taxon>
    </lineage>
</organism>
<protein>
    <submittedName>
        <fullName evidence="1">Uncharacterized protein</fullName>
    </submittedName>
</protein>